<keyword evidence="6" id="KW-1185">Reference proteome</keyword>
<dbReference type="Pfam" id="PF01826">
    <property type="entry name" value="TIL"/>
    <property type="match status" value="1"/>
</dbReference>
<evidence type="ECO:0000313" key="6">
    <source>
        <dbReference type="Proteomes" id="UP001054837"/>
    </source>
</evidence>
<protein>
    <submittedName>
        <fullName evidence="5">Carboxypeptidase inhibitor SmCI</fullName>
    </submittedName>
</protein>
<gene>
    <name evidence="5" type="primary">PCPI_1</name>
    <name evidence="5" type="ORF">CDAR_82241</name>
</gene>
<evidence type="ECO:0000313" key="5">
    <source>
        <dbReference type="EMBL" id="GIY69595.1"/>
    </source>
</evidence>
<dbReference type="GO" id="GO:0030414">
    <property type="term" value="F:peptidase inhibitor activity"/>
    <property type="evidence" value="ECO:0007669"/>
    <property type="project" value="UniProtKB-KW"/>
</dbReference>
<dbReference type="InterPro" id="IPR002919">
    <property type="entry name" value="TIL_dom"/>
</dbReference>
<dbReference type="AlphaFoldDB" id="A0AAV4VH11"/>
<keyword evidence="2" id="KW-1015">Disulfide bond</keyword>
<dbReference type="SUPFAM" id="SSF57567">
    <property type="entry name" value="Serine protease inhibitors"/>
    <property type="match status" value="1"/>
</dbReference>
<dbReference type="InterPro" id="IPR051368">
    <property type="entry name" value="SerProtInhib-TIL_Domain"/>
</dbReference>
<name>A0AAV4VH11_9ARAC</name>
<evidence type="ECO:0000256" key="2">
    <source>
        <dbReference type="ARBA" id="ARBA00023157"/>
    </source>
</evidence>
<feature type="signal peptide" evidence="3">
    <location>
        <begin position="1"/>
        <end position="18"/>
    </location>
</feature>
<dbReference type="EMBL" id="BPLQ01013063">
    <property type="protein sequence ID" value="GIY69595.1"/>
    <property type="molecule type" value="Genomic_DNA"/>
</dbReference>
<dbReference type="CDD" id="cd19941">
    <property type="entry name" value="TIL"/>
    <property type="match status" value="1"/>
</dbReference>
<dbReference type="PANTHER" id="PTHR23259:SF70">
    <property type="entry name" value="ACCESSORY GLAND PROTEIN ACP62F-RELATED"/>
    <property type="match status" value="1"/>
</dbReference>
<proteinExistence type="predicted"/>
<evidence type="ECO:0000256" key="3">
    <source>
        <dbReference type="SAM" id="SignalP"/>
    </source>
</evidence>
<organism evidence="5 6">
    <name type="scientific">Caerostris darwini</name>
    <dbReference type="NCBI Taxonomy" id="1538125"/>
    <lineage>
        <taxon>Eukaryota</taxon>
        <taxon>Metazoa</taxon>
        <taxon>Ecdysozoa</taxon>
        <taxon>Arthropoda</taxon>
        <taxon>Chelicerata</taxon>
        <taxon>Arachnida</taxon>
        <taxon>Araneae</taxon>
        <taxon>Araneomorphae</taxon>
        <taxon>Entelegynae</taxon>
        <taxon>Araneoidea</taxon>
        <taxon>Araneidae</taxon>
        <taxon>Caerostris</taxon>
    </lineage>
</organism>
<dbReference type="PANTHER" id="PTHR23259">
    <property type="entry name" value="RIDDLE"/>
    <property type="match status" value="1"/>
</dbReference>
<evidence type="ECO:0000259" key="4">
    <source>
        <dbReference type="Pfam" id="PF01826"/>
    </source>
</evidence>
<keyword evidence="1" id="KW-0646">Protease inhibitor</keyword>
<dbReference type="InterPro" id="IPR036084">
    <property type="entry name" value="Ser_inhib-like_sf"/>
</dbReference>
<sequence length="114" mass="12721">MKLLLFLCFAGTFALFEATKVCGGNERFTGCGTACPLTCDNYDNPPKFCTLQCIIGCECQEGFVRNADGKCVLPRECPRCGLFDNRIIFSFTFISNEEESNCHDDPDGGMWYVK</sequence>
<feature type="chain" id="PRO_5043450353" evidence="3">
    <location>
        <begin position="19"/>
        <end position="114"/>
    </location>
</feature>
<accession>A0AAV4VH11</accession>
<comment type="caution">
    <text evidence="5">The sequence shown here is derived from an EMBL/GenBank/DDBJ whole genome shotgun (WGS) entry which is preliminary data.</text>
</comment>
<reference evidence="5 6" key="1">
    <citation type="submission" date="2021-06" db="EMBL/GenBank/DDBJ databases">
        <title>Caerostris darwini draft genome.</title>
        <authorList>
            <person name="Kono N."/>
            <person name="Arakawa K."/>
        </authorList>
    </citation>
    <scope>NUCLEOTIDE SEQUENCE [LARGE SCALE GENOMIC DNA]</scope>
</reference>
<dbReference type="Gene3D" id="2.10.25.10">
    <property type="entry name" value="Laminin"/>
    <property type="match status" value="1"/>
</dbReference>
<dbReference type="Proteomes" id="UP001054837">
    <property type="component" value="Unassembled WGS sequence"/>
</dbReference>
<keyword evidence="3" id="KW-0732">Signal</keyword>
<evidence type="ECO:0000256" key="1">
    <source>
        <dbReference type="ARBA" id="ARBA00022690"/>
    </source>
</evidence>
<feature type="domain" description="TIL" evidence="4">
    <location>
        <begin position="22"/>
        <end position="77"/>
    </location>
</feature>